<feature type="domain" description="DNA methylase adenine-specific" evidence="10">
    <location>
        <begin position="117"/>
        <end position="384"/>
    </location>
</feature>
<evidence type="ECO:0000259" key="9">
    <source>
        <dbReference type="Pfam" id="PF01420"/>
    </source>
</evidence>
<dbReference type="InterPro" id="IPR000055">
    <property type="entry name" value="Restrct_endonuc_typeI_TRD"/>
</dbReference>
<keyword evidence="7" id="KW-0238">DNA-binding</keyword>
<dbReference type="GO" id="GO:0032259">
    <property type="term" value="P:methylation"/>
    <property type="evidence" value="ECO:0007669"/>
    <property type="project" value="UniProtKB-KW"/>
</dbReference>
<evidence type="ECO:0000259" key="10">
    <source>
        <dbReference type="Pfam" id="PF02384"/>
    </source>
</evidence>
<dbReference type="PANTHER" id="PTHR42933:SF3">
    <property type="entry name" value="TYPE I RESTRICTION ENZYME MJAVIII METHYLASE SUBUNIT"/>
    <property type="match status" value="1"/>
</dbReference>
<evidence type="ECO:0000256" key="1">
    <source>
        <dbReference type="ARBA" id="ARBA00010923"/>
    </source>
</evidence>
<accession>A0A844FVM2</accession>
<dbReference type="GO" id="GO:0009007">
    <property type="term" value="F:site-specific DNA-methyltransferase (adenine-specific) activity"/>
    <property type="evidence" value="ECO:0007669"/>
    <property type="project" value="UniProtKB-EC"/>
</dbReference>
<dbReference type="PANTHER" id="PTHR42933">
    <property type="entry name" value="SLR6095 PROTEIN"/>
    <property type="match status" value="1"/>
</dbReference>
<dbReference type="Proteomes" id="UP000442619">
    <property type="component" value="Unassembled WGS sequence"/>
</dbReference>
<keyword evidence="5" id="KW-0949">S-adenosyl-L-methionine</keyword>
<dbReference type="Gene3D" id="3.90.220.20">
    <property type="entry name" value="DNA methylase specificity domains"/>
    <property type="match status" value="1"/>
</dbReference>
<evidence type="ECO:0000256" key="7">
    <source>
        <dbReference type="ARBA" id="ARBA00023125"/>
    </source>
</evidence>
<dbReference type="SUPFAM" id="SSF116734">
    <property type="entry name" value="DNA methylase specificity domain"/>
    <property type="match status" value="1"/>
</dbReference>
<organism evidence="11 12">
    <name type="scientific">Sharpea porci</name>
    <dbReference type="NCBI Taxonomy" id="2652286"/>
    <lineage>
        <taxon>Bacteria</taxon>
        <taxon>Bacillati</taxon>
        <taxon>Bacillota</taxon>
        <taxon>Erysipelotrichia</taxon>
        <taxon>Erysipelotrichales</taxon>
        <taxon>Coprobacillaceae</taxon>
        <taxon>Sharpea</taxon>
    </lineage>
</organism>
<proteinExistence type="inferred from homology"/>
<dbReference type="SUPFAM" id="SSF53335">
    <property type="entry name" value="S-adenosyl-L-methionine-dependent methyltransferases"/>
    <property type="match status" value="1"/>
</dbReference>
<evidence type="ECO:0000313" key="12">
    <source>
        <dbReference type="Proteomes" id="UP000442619"/>
    </source>
</evidence>
<dbReference type="Pfam" id="PF02384">
    <property type="entry name" value="N6_Mtase"/>
    <property type="match status" value="1"/>
</dbReference>
<evidence type="ECO:0000256" key="4">
    <source>
        <dbReference type="ARBA" id="ARBA00022679"/>
    </source>
</evidence>
<dbReference type="Gene3D" id="3.40.50.150">
    <property type="entry name" value="Vaccinia Virus protein VP39"/>
    <property type="match status" value="1"/>
</dbReference>
<dbReference type="InterPro" id="IPR029063">
    <property type="entry name" value="SAM-dependent_MTases_sf"/>
</dbReference>
<evidence type="ECO:0000256" key="2">
    <source>
        <dbReference type="ARBA" id="ARBA00011900"/>
    </source>
</evidence>
<dbReference type="InterPro" id="IPR003356">
    <property type="entry name" value="DNA_methylase_A-5"/>
</dbReference>
<keyword evidence="4" id="KW-0808">Transferase</keyword>
<evidence type="ECO:0000256" key="5">
    <source>
        <dbReference type="ARBA" id="ARBA00022691"/>
    </source>
</evidence>
<feature type="domain" description="Type I restriction modification DNA specificity" evidence="9">
    <location>
        <begin position="394"/>
        <end position="569"/>
    </location>
</feature>
<keyword evidence="12" id="KW-1185">Reference proteome</keyword>
<dbReference type="AlphaFoldDB" id="A0A844FVM2"/>
<evidence type="ECO:0000313" key="11">
    <source>
        <dbReference type="EMBL" id="MST89452.1"/>
    </source>
</evidence>
<dbReference type="EC" id="2.1.1.72" evidence="2"/>
<comment type="caution">
    <text evidence="11">The sequence shown here is derived from an EMBL/GenBank/DDBJ whole genome shotgun (WGS) entry which is preliminary data.</text>
</comment>
<evidence type="ECO:0000256" key="6">
    <source>
        <dbReference type="ARBA" id="ARBA00022747"/>
    </source>
</evidence>
<dbReference type="Pfam" id="PF01420">
    <property type="entry name" value="Methylase_S"/>
    <property type="match status" value="1"/>
</dbReference>
<dbReference type="EMBL" id="VUNM01000016">
    <property type="protein sequence ID" value="MST89452.1"/>
    <property type="molecule type" value="Genomic_DNA"/>
</dbReference>
<evidence type="ECO:0000256" key="3">
    <source>
        <dbReference type="ARBA" id="ARBA00022603"/>
    </source>
</evidence>
<reference evidence="11 12" key="1">
    <citation type="submission" date="2019-08" db="EMBL/GenBank/DDBJ databases">
        <title>In-depth cultivation of the pig gut microbiome towards novel bacterial diversity and tailored functional studies.</title>
        <authorList>
            <person name="Wylensek D."/>
            <person name="Hitch T.C.A."/>
            <person name="Clavel T."/>
        </authorList>
    </citation>
    <scope>NUCLEOTIDE SEQUENCE [LARGE SCALE GENOMIC DNA]</scope>
    <source>
        <strain evidence="11 12">CA-Schmier-601-WT-3</strain>
    </source>
</reference>
<comment type="similarity">
    <text evidence="1">Belongs to the type-I restriction system S methylase family.</text>
</comment>
<dbReference type="GO" id="GO:0003677">
    <property type="term" value="F:DNA binding"/>
    <property type="evidence" value="ECO:0007669"/>
    <property type="project" value="UniProtKB-KW"/>
</dbReference>
<dbReference type="GO" id="GO:0008170">
    <property type="term" value="F:N-methyltransferase activity"/>
    <property type="evidence" value="ECO:0007669"/>
    <property type="project" value="InterPro"/>
</dbReference>
<keyword evidence="6" id="KW-0680">Restriction system</keyword>
<gene>
    <name evidence="11" type="ORF">FYJ79_07695</name>
</gene>
<keyword evidence="3 11" id="KW-0489">Methyltransferase</keyword>
<comment type="catalytic activity">
    <reaction evidence="8">
        <text>a 2'-deoxyadenosine in DNA + S-adenosyl-L-methionine = an N(6)-methyl-2'-deoxyadenosine in DNA + S-adenosyl-L-homocysteine + H(+)</text>
        <dbReference type="Rhea" id="RHEA:15197"/>
        <dbReference type="Rhea" id="RHEA-COMP:12418"/>
        <dbReference type="Rhea" id="RHEA-COMP:12419"/>
        <dbReference type="ChEBI" id="CHEBI:15378"/>
        <dbReference type="ChEBI" id="CHEBI:57856"/>
        <dbReference type="ChEBI" id="CHEBI:59789"/>
        <dbReference type="ChEBI" id="CHEBI:90615"/>
        <dbReference type="ChEBI" id="CHEBI:90616"/>
        <dbReference type="EC" id="2.1.1.72"/>
    </reaction>
</comment>
<dbReference type="GO" id="GO:0009307">
    <property type="term" value="P:DNA restriction-modification system"/>
    <property type="evidence" value="ECO:0007669"/>
    <property type="project" value="UniProtKB-KW"/>
</dbReference>
<dbReference type="InterPro" id="IPR044946">
    <property type="entry name" value="Restrct_endonuc_typeI_TRD_sf"/>
</dbReference>
<evidence type="ECO:0000256" key="8">
    <source>
        <dbReference type="ARBA" id="ARBA00047942"/>
    </source>
</evidence>
<protein>
    <recommendedName>
        <fullName evidence="2">site-specific DNA-methyltransferase (adenine-specific)</fullName>
        <ecNumber evidence="2">2.1.1.72</ecNumber>
    </recommendedName>
</protein>
<name>A0A844FVM2_9FIRM</name>
<sequence>MEVTKMLTDKKTIELEWRITDISRGNVRPEQIKTFVIVTAYMLKVNNKISIGNKKASYTETLDAIDNVDKNIRNKAMEFYNQVLWDNVIKIDADDQVLNDLILNESEEFDRSRVESSTPSSIAKLASKLLETKDGCIADLCSGQINFFKEYILNNRNSKSNKYYGYELNASVYVISKIKAIVLNELYSVDINLTLTNVLDDDFASNTESLKFDRLFMDPPAGQRISRLNIDSSLYSAYGLKRPDLASWLYAFVGFSKLGESGEMAIVMEDASAYNMMSRTARMSIVDSRNVKAVIDLPGSLYQTTFIPFTMYILTKKSCDQVKMIDATSLYKKGRRINIISDANVEKILSFMHKDVTGYAKTVTSEEIKNNDYNLSPSAYVSPIELPVFDNEIRLAEIVDIVRGANLHANKLDAITTEKETNIQFLMLSDIKDGVIDNKLAYLKNTEPVDLRCQVENHDLIISKNGLPIKTAVAEIEKGKTVIANGNLYILKIKDGKANPYYLQSFLASRYGQVVLGRISKGSVIKNISLKDLREIKVPLPDMKVQDKIGQKYKALLDETIIYEMKKKEATEKSVRLFEEEMKKDA</sequence>
<dbReference type="InterPro" id="IPR051537">
    <property type="entry name" value="DNA_Adenine_Mtase"/>
</dbReference>